<keyword evidence="2" id="KW-1185">Reference proteome</keyword>
<dbReference type="RefSeq" id="WP_208831352.1">
    <property type="nucleotide sequence ID" value="NZ_CP072110.1"/>
</dbReference>
<organism evidence="1 2">
    <name type="scientific">Psychrosphaera ytuae</name>
    <dbReference type="NCBI Taxonomy" id="2820710"/>
    <lineage>
        <taxon>Bacteria</taxon>
        <taxon>Pseudomonadati</taxon>
        <taxon>Pseudomonadota</taxon>
        <taxon>Gammaproteobacteria</taxon>
        <taxon>Alteromonadales</taxon>
        <taxon>Pseudoalteromonadaceae</taxon>
        <taxon>Psychrosphaera</taxon>
    </lineage>
</organism>
<accession>A0A975DCT8</accession>
<dbReference type="KEGG" id="psym:J1N51_11185"/>
<proteinExistence type="predicted"/>
<dbReference type="EMBL" id="CP072110">
    <property type="protein sequence ID" value="QTH63295.1"/>
    <property type="molecule type" value="Genomic_DNA"/>
</dbReference>
<evidence type="ECO:0000313" key="2">
    <source>
        <dbReference type="Proteomes" id="UP000682739"/>
    </source>
</evidence>
<gene>
    <name evidence="1" type="ORF">J1N51_11185</name>
</gene>
<name>A0A975DCT8_9GAMM</name>
<sequence>MNKHTKTALFVAPFLLVGGYILSDMYLESQAHKNKVIELSQSGVCDVFRKSCILESGELKLNVYQEQNETVINSTFQLDNITLFVVPSEASNSPVIYELKMDSNPFYWRAETNLNELLDEVGKDQGTTLRVIAQIKGGHYISEFYAQRY</sequence>
<evidence type="ECO:0000313" key="1">
    <source>
        <dbReference type="EMBL" id="QTH63295.1"/>
    </source>
</evidence>
<protein>
    <submittedName>
        <fullName evidence="1">Uncharacterized protein</fullName>
    </submittedName>
</protein>
<dbReference type="Proteomes" id="UP000682739">
    <property type="component" value="Chromosome"/>
</dbReference>
<dbReference type="AlphaFoldDB" id="A0A975DCT8"/>
<reference evidence="1" key="1">
    <citation type="submission" date="2021-03" db="EMBL/GenBank/DDBJ databases">
        <title>Description of Psychrosphaera ytuae sp. nov. isolated from deep sea sediment of South China Sea.</title>
        <authorList>
            <person name="Zhang J."/>
            <person name="Xu X.-D."/>
        </authorList>
    </citation>
    <scope>NUCLEOTIDE SEQUENCE</scope>
    <source>
        <strain evidence="1">MTZ26</strain>
    </source>
</reference>